<gene>
    <name evidence="2" type="ordered locus">SGRA_4021</name>
</gene>
<dbReference type="EMBL" id="CP002831">
    <property type="protein sequence ID" value="AFC26736.1"/>
    <property type="molecule type" value="Genomic_DNA"/>
</dbReference>
<dbReference type="AlphaFoldDB" id="H6L8L1"/>
<keyword evidence="3" id="KW-1185">Reference proteome</keyword>
<evidence type="ECO:0000313" key="3">
    <source>
        <dbReference type="Proteomes" id="UP000007519"/>
    </source>
</evidence>
<feature type="region of interest" description="Disordered" evidence="1">
    <location>
        <begin position="1"/>
        <end position="43"/>
    </location>
</feature>
<name>H6L8L1_SAPGL</name>
<protein>
    <submittedName>
        <fullName evidence="2">Uncharacterized protein</fullName>
    </submittedName>
</protein>
<reference evidence="2 3" key="1">
    <citation type="journal article" date="2012" name="Stand. Genomic Sci.">
        <title>Complete genome sequencing and analysis of Saprospira grandis str. Lewin, a predatory marine bacterium.</title>
        <authorList>
            <person name="Saw J.H."/>
            <person name="Yuryev A."/>
            <person name="Kanbe M."/>
            <person name="Hou S."/>
            <person name="Young A.G."/>
            <person name="Aizawa S."/>
            <person name="Alam M."/>
        </authorList>
    </citation>
    <scope>NUCLEOTIDE SEQUENCE [LARGE SCALE GENOMIC DNA]</scope>
    <source>
        <strain evidence="2 3">Lewin</strain>
    </source>
</reference>
<accession>H6L8L1</accession>
<organism evidence="2 3">
    <name type="scientific">Saprospira grandis (strain Lewin)</name>
    <dbReference type="NCBI Taxonomy" id="984262"/>
    <lineage>
        <taxon>Bacteria</taxon>
        <taxon>Pseudomonadati</taxon>
        <taxon>Bacteroidota</taxon>
        <taxon>Saprospiria</taxon>
        <taxon>Saprospirales</taxon>
        <taxon>Saprospiraceae</taxon>
        <taxon>Saprospira</taxon>
    </lineage>
</organism>
<dbReference type="Proteomes" id="UP000007519">
    <property type="component" value="Chromosome"/>
</dbReference>
<evidence type="ECO:0000256" key="1">
    <source>
        <dbReference type="SAM" id="MobiDB-lite"/>
    </source>
</evidence>
<dbReference type="eggNOG" id="COG1968">
    <property type="taxonomic scope" value="Bacteria"/>
</dbReference>
<dbReference type="KEGG" id="sgn:SGRA_4021"/>
<evidence type="ECO:0000313" key="2">
    <source>
        <dbReference type="EMBL" id="AFC26736.1"/>
    </source>
</evidence>
<dbReference type="HOGENOM" id="CLU_209236_0_0_10"/>
<sequence>MEKGAAKPQTEQNERSEFCEGPSRLASPDTARPPLAAGPKKQK</sequence>
<proteinExistence type="predicted"/>